<dbReference type="HOGENOM" id="CLU_150108_0_1_6"/>
<comment type="caution">
    <text evidence="1">The sequence shown here is derived from an EMBL/GenBank/DDBJ whole genome shotgun (WGS) entry which is preliminary data.</text>
</comment>
<dbReference type="InterPro" id="IPR009749">
    <property type="entry name" value="DUF1315"/>
</dbReference>
<reference evidence="1 2" key="1">
    <citation type="submission" date="2006-02" db="EMBL/GenBank/DDBJ databases">
        <authorList>
            <person name="Moran M.A."/>
            <person name="Kjelleberg S."/>
            <person name="Egan S."/>
            <person name="Saunders N."/>
            <person name="Thomas T."/>
            <person name="Ferriera S."/>
            <person name="Johnson J."/>
            <person name="Kravitz S."/>
            <person name="Halpern A."/>
            <person name="Remington K."/>
            <person name="Beeson K."/>
            <person name="Tran B."/>
            <person name="Rogers Y.-H."/>
            <person name="Friedman R."/>
            <person name="Venter J.C."/>
        </authorList>
    </citation>
    <scope>NUCLEOTIDE SEQUENCE [LARGE SCALE GENOMIC DNA]</scope>
    <source>
        <strain evidence="1 2">D2</strain>
    </source>
</reference>
<protein>
    <submittedName>
        <fullName evidence="1">Uncharacterized protein</fullName>
    </submittedName>
</protein>
<keyword evidence="2" id="KW-1185">Reference proteome</keyword>
<evidence type="ECO:0000313" key="2">
    <source>
        <dbReference type="Proteomes" id="UP000006201"/>
    </source>
</evidence>
<gene>
    <name evidence="1" type="ORF">PTD2_22377</name>
</gene>
<organism evidence="1 2">
    <name type="scientific">Pseudoalteromonas tunicata D2</name>
    <dbReference type="NCBI Taxonomy" id="87626"/>
    <lineage>
        <taxon>Bacteria</taxon>
        <taxon>Pseudomonadati</taxon>
        <taxon>Pseudomonadota</taxon>
        <taxon>Gammaproteobacteria</taxon>
        <taxon>Alteromonadales</taxon>
        <taxon>Pseudoalteromonadaceae</taxon>
        <taxon>Pseudoalteromonas</taxon>
    </lineage>
</organism>
<dbReference type="eggNOG" id="COG3139">
    <property type="taxonomic scope" value="Bacteria"/>
</dbReference>
<dbReference type="STRING" id="87626.PTD2_22377"/>
<proteinExistence type="predicted"/>
<sequence>MNIEHLVNNITPQLYERLQYGAATGKWPDGTVLEPAQREQTIQLVMLYQAKVEKSQQQFTVGADGHIVQKSKQELKSEFANNNDIARFSQNDI</sequence>
<dbReference type="Pfam" id="PF07023">
    <property type="entry name" value="DUF1315"/>
    <property type="match status" value="1"/>
</dbReference>
<dbReference type="Proteomes" id="UP000006201">
    <property type="component" value="Unassembled WGS sequence"/>
</dbReference>
<dbReference type="AlphaFoldDB" id="A4CB51"/>
<name>A4CB51_9GAMM</name>
<accession>A4CB51</accession>
<evidence type="ECO:0000313" key="1">
    <source>
        <dbReference type="EMBL" id="EAR28609.1"/>
    </source>
</evidence>
<dbReference type="EMBL" id="AAOH01000004">
    <property type="protein sequence ID" value="EAR28609.1"/>
    <property type="molecule type" value="Genomic_DNA"/>
</dbReference>
<dbReference type="RefSeq" id="WP_009840435.1">
    <property type="nucleotide sequence ID" value="NZ_CH959301.1"/>
</dbReference>
<dbReference type="OrthoDB" id="5616307at2"/>